<evidence type="ECO:0000313" key="8">
    <source>
        <dbReference type="Proteomes" id="UP000292564"/>
    </source>
</evidence>
<evidence type="ECO:0000256" key="1">
    <source>
        <dbReference type="ARBA" id="ARBA00022670"/>
    </source>
</evidence>
<evidence type="ECO:0000256" key="3">
    <source>
        <dbReference type="ARBA" id="ARBA00022801"/>
    </source>
</evidence>
<dbReference type="Pfam" id="PF00413">
    <property type="entry name" value="Peptidase_M10"/>
    <property type="match status" value="1"/>
</dbReference>
<dbReference type="AlphaFoldDB" id="A0A4Q7ZHA0"/>
<name>A0A4Q7ZHA0_9ACTN</name>
<evidence type="ECO:0000256" key="2">
    <source>
        <dbReference type="ARBA" id="ARBA00022723"/>
    </source>
</evidence>
<feature type="region of interest" description="Disordered" evidence="5">
    <location>
        <begin position="288"/>
        <end position="322"/>
    </location>
</feature>
<evidence type="ECO:0000256" key="5">
    <source>
        <dbReference type="SAM" id="MobiDB-lite"/>
    </source>
</evidence>
<dbReference type="GO" id="GO:0031012">
    <property type="term" value="C:extracellular matrix"/>
    <property type="evidence" value="ECO:0007669"/>
    <property type="project" value="InterPro"/>
</dbReference>
<keyword evidence="3" id="KW-0378">Hydrolase</keyword>
<dbReference type="GO" id="GO:0008270">
    <property type="term" value="F:zinc ion binding"/>
    <property type="evidence" value="ECO:0007669"/>
    <property type="project" value="InterPro"/>
</dbReference>
<dbReference type="InterPro" id="IPR001818">
    <property type="entry name" value="Pept_M10_metallopeptidase"/>
</dbReference>
<evidence type="ECO:0000256" key="4">
    <source>
        <dbReference type="ARBA" id="ARBA00022833"/>
    </source>
</evidence>
<accession>A0A4Q7ZHA0</accession>
<dbReference type="SUPFAM" id="SSF55486">
    <property type="entry name" value="Metalloproteases ('zincins'), catalytic domain"/>
    <property type="match status" value="1"/>
</dbReference>
<keyword evidence="8" id="KW-1185">Reference proteome</keyword>
<keyword evidence="4" id="KW-0862">Zinc</keyword>
<proteinExistence type="predicted"/>
<keyword evidence="2" id="KW-0479">Metal-binding</keyword>
<dbReference type="InterPro" id="IPR024079">
    <property type="entry name" value="MetalloPept_cat_dom_sf"/>
</dbReference>
<dbReference type="OrthoDB" id="4297752at2"/>
<dbReference type="RefSeq" id="WP_130508522.1">
    <property type="nucleotide sequence ID" value="NZ_SHKY01000001.1"/>
</dbReference>
<comment type="caution">
    <text evidence="7">The sequence shown here is derived from an EMBL/GenBank/DDBJ whole genome shotgun (WGS) entry which is preliminary data.</text>
</comment>
<organism evidence="7 8">
    <name type="scientific">Krasilnikovia cinnamomea</name>
    <dbReference type="NCBI Taxonomy" id="349313"/>
    <lineage>
        <taxon>Bacteria</taxon>
        <taxon>Bacillati</taxon>
        <taxon>Actinomycetota</taxon>
        <taxon>Actinomycetes</taxon>
        <taxon>Micromonosporales</taxon>
        <taxon>Micromonosporaceae</taxon>
        <taxon>Krasilnikovia</taxon>
    </lineage>
</organism>
<dbReference type="EMBL" id="SHKY01000001">
    <property type="protein sequence ID" value="RZU49449.1"/>
    <property type="molecule type" value="Genomic_DNA"/>
</dbReference>
<evidence type="ECO:0000313" key="7">
    <source>
        <dbReference type="EMBL" id="RZU49449.1"/>
    </source>
</evidence>
<sequence>MTHKDPARLPAADVGHSAWRRRLALVVLPLALVAVPGATPANASAPTGPASAAEALTSGLVAGTAATGQAAGKPRGNPRAYKFLSQSKPTDLVARWNPCTPITYRVNLARSRKGALKDVKTALWRVHQATGLRFVYKGTTNVIPFAKPGYSGDYPADTHLVIAWATPGKHSTQIPADAGGLAGMGGSWWTGAYTRTGRPASRITDGFVVLNASMRLPAGFGKGNRNGWQGTRGQLLMHEIGHAIGLDHPRIKDRHEIMSPTMSRKKAVWGAGDINGLRRLGTRGGCLYDENPTEPAGPAAIRVSSLPRQVPADDRHEARALP</sequence>
<protein>
    <submittedName>
        <fullName evidence="7">Matrixin</fullName>
    </submittedName>
</protein>
<keyword evidence="1" id="KW-0645">Protease</keyword>
<feature type="domain" description="Peptidase M10 metallopeptidase" evidence="6">
    <location>
        <begin position="234"/>
        <end position="279"/>
    </location>
</feature>
<dbReference type="GO" id="GO:0004222">
    <property type="term" value="F:metalloendopeptidase activity"/>
    <property type="evidence" value="ECO:0007669"/>
    <property type="project" value="InterPro"/>
</dbReference>
<dbReference type="Gene3D" id="3.40.390.10">
    <property type="entry name" value="Collagenase (Catalytic Domain)"/>
    <property type="match status" value="1"/>
</dbReference>
<dbReference type="Proteomes" id="UP000292564">
    <property type="component" value="Unassembled WGS sequence"/>
</dbReference>
<evidence type="ECO:0000259" key="6">
    <source>
        <dbReference type="Pfam" id="PF00413"/>
    </source>
</evidence>
<dbReference type="GO" id="GO:0006508">
    <property type="term" value="P:proteolysis"/>
    <property type="evidence" value="ECO:0007669"/>
    <property type="project" value="UniProtKB-KW"/>
</dbReference>
<gene>
    <name evidence="7" type="ORF">EV385_1199</name>
</gene>
<reference evidence="7 8" key="1">
    <citation type="submission" date="2019-02" db="EMBL/GenBank/DDBJ databases">
        <title>Sequencing the genomes of 1000 actinobacteria strains.</title>
        <authorList>
            <person name="Klenk H.-P."/>
        </authorList>
    </citation>
    <scope>NUCLEOTIDE SEQUENCE [LARGE SCALE GENOMIC DNA]</scope>
    <source>
        <strain evidence="7 8">DSM 45162</strain>
    </source>
</reference>
<feature type="compositionally biased region" description="Basic and acidic residues" evidence="5">
    <location>
        <begin position="311"/>
        <end position="322"/>
    </location>
</feature>